<evidence type="ECO:0000313" key="2">
    <source>
        <dbReference type="EMBL" id="KAF9951848.1"/>
    </source>
</evidence>
<sequence>MAPSIHASTSSQYPRTAAHVGYMTQKTPLPGPVAPNVPTEQAVHPSYTRKTHAPQAPQALQACISHQIPEPSSASKPYRPLFGQYASRIIGSVGQAPGYHRVVPSSGPLVQESWIHTPNNAVSTARTTWQQQQQQQQQCQQQQQQQQGHLQQQAYLPQQVHGQRQQFQRVQQLQQQLRFPGAAAVPSNYVATGLLDPRRPHPQIPRRL</sequence>
<keyword evidence="3" id="KW-1185">Reference proteome</keyword>
<evidence type="ECO:0000313" key="3">
    <source>
        <dbReference type="Proteomes" id="UP000738359"/>
    </source>
</evidence>
<evidence type="ECO:0000256" key="1">
    <source>
        <dbReference type="SAM" id="MobiDB-lite"/>
    </source>
</evidence>
<accession>A0A9P6IX84</accession>
<comment type="caution">
    <text evidence="2">The sequence shown here is derived from an EMBL/GenBank/DDBJ whole genome shotgun (WGS) entry which is preliminary data.</text>
</comment>
<organism evidence="2 3">
    <name type="scientific">Mortierella alpina</name>
    <name type="common">Oleaginous fungus</name>
    <name type="synonym">Mortierella renispora</name>
    <dbReference type="NCBI Taxonomy" id="64518"/>
    <lineage>
        <taxon>Eukaryota</taxon>
        <taxon>Fungi</taxon>
        <taxon>Fungi incertae sedis</taxon>
        <taxon>Mucoromycota</taxon>
        <taxon>Mortierellomycotina</taxon>
        <taxon>Mortierellomycetes</taxon>
        <taxon>Mortierellales</taxon>
        <taxon>Mortierellaceae</taxon>
        <taxon>Mortierella</taxon>
    </lineage>
</organism>
<dbReference type="EMBL" id="JAAAHY010001170">
    <property type="protein sequence ID" value="KAF9951848.1"/>
    <property type="molecule type" value="Genomic_DNA"/>
</dbReference>
<feature type="region of interest" description="Disordered" evidence="1">
    <location>
        <begin position="24"/>
        <end position="45"/>
    </location>
</feature>
<gene>
    <name evidence="2" type="ORF">BGZ70_000825</name>
</gene>
<proteinExistence type="predicted"/>
<dbReference type="Proteomes" id="UP000738359">
    <property type="component" value="Unassembled WGS sequence"/>
</dbReference>
<name>A0A9P6IX84_MORAP</name>
<dbReference type="AlphaFoldDB" id="A0A9P6IX84"/>
<reference evidence="2" key="1">
    <citation type="journal article" date="2020" name="Fungal Divers.">
        <title>Resolving the Mortierellaceae phylogeny through synthesis of multi-gene phylogenetics and phylogenomics.</title>
        <authorList>
            <person name="Vandepol N."/>
            <person name="Liber J."/>
            <person name="Desiro A."/>
            <person name="Na H."/>
            <person name="Kennedy M."/>
            <person name="Barry K."/>
            <person name="Grigoriev I.V."/>
            <person name="Miller A.N."/>
            <person name="O'Donnell K."/>
            <person name="Stajich J.E."/>
            <person name="Bonito G."/>
        </authorList>
    </citation>
    <scope>NUCLEOTIDE SEQUENCE</scope>
    <source>
        <strain evidence="2">CK1249</strain>
    </source>
</reference>
<protein>
    <submittedName>
        <fullName evidence="2">Uncharacterized protein</fullName>
    </submittedName>
</protein>